<proteinExistence type="predicted"/>
<keyword evidence="2" id="KW-1185">Reference proteome</keyword>
<organism evidence="1 2">
    <name type="scientific">Aspergillus mulundensis</name>
    <dbReference type="NCBI Taxonomy" id="1810919"/>
    <lineage>
        <taxon>Eukaryota</taxon>
        <taxon>Fungi</taxon>
        <taxon>Dikarya</taxon>
        <taxon>Ascomycota</taxon>
        <taxon>Pezizomycotina</taxon>
        <taxon>Eurotiomycetes</taxon>
        <taxon>Eurotiomycetidae</taxon>
        <taxon>Eurotiales</taxon>
        <taxon>Aspergillaceae</taxon>
        <taxon>Aspergillus</taxon>
        <taxon>Aspergillus subgen. Nidulantes</taxon>
    </lineage>
</organism>
<accession>A0A3D8QCN9</accession>
<protein>
    <submittedName>
        <fullName evidence="1">Uncharacterized protein</fullName>
    </submittedName>
</protein>
<dbReference type="RefSeq" id="XP_026598402.1">
    <property type="nucleotide sequence ID" value="XM_026753079.1"/>
</dbReference>
<name>A0A3D8QCN9_9EURO</name>
<dbReference type="GeneID" id="38121433"/>
<comment type="caution">
    <text evidence="1">The sequence shown here is derived from an EMBL/GenBank/DDBJ whole genome shotgun (WGS) entry which is preliminary data.</text>
</comment>
<sequence length="381" mass="43236">MSRASGLGDFGRLPYDVRCLIWTEVAEETNPSTDLAFLASDPCFLRASILRASILRASKDMYEEINGFLFFGGTLQIEMGPHADTLLRFLRYHARQVDSSPSLLGEGGVETSLYMDSCSLDLFPWHILDGVEVILESPYTMGVEGIYYMWRNIEIAVKLLRKACVIRRLTVSFHEEDLVHPGNPGLRDFDYGFFLRPFGQLRQTIPLIEIMSSSNAFVSQLDWRSIDCILGTNYEPGTDNEPIGQQELRCRLAEDWYNVCLMASTPGAQWGVSLSTLEPIHQAILAGWLREMPGGKNEFEERFDWLWTNCRDFLHKVNPTFSLILKTYRALKHRTWAADPMDDRFALKKTMTELDGLADSLGAAYITCFNGSQGVAQQPYH</sequence>
<gene>
    <name evidence="1" type="ORF">DSM5745_11063</name>
</gene>
<dbReference type="STRING" id="1810919.A0A3D8QCN9"/>
<dbReference type="OrthoDB" id="3940621at2759"/>
<dbReference type="EMBL" id="PVWQ01000019">
    <property type="protein sequence ID" value="RDW59368.1"/>
    <property type="molecule type" value="Genomic_DNA"/>
</dbReference>
<dbReference type="AlphaFoldDB" id="A0A3D8QCN9"/>
<reference evidence="1 2" key="1">
    <citation type="journal article" date="2018" name="IMA Fungus">
        <title>IMA Genome-F 9: Draft genome sequence of Annulohypoxylon stygium, Aspergillus mulundensis, Berkeleyomyces basicola (syn. Thielaviopsis basicola), Ceratocystis smalleyi, two Cercospora beticola strains, Coleophoma cylindrospora, Fusarium fracticaudum, Phialophora cf. hyalina, and Morchella septimelata.</title>
        <authorList>
            <person name="Wingfield B.D."/>
            <person name="Bills G.F."/>
            <person name="Dong Y."/>
            <person name="Huang W."/>
            <person name="Nel W.J."/>
            <person name="Swalarsk-Parry B.S."/>
            <person name="Vaghefi N."/>
            <person name="Wilken P.M."/>
            <person name="An Z."/>
            <person name="de Beer Z.W."/>
            <person name="De Vos L."/>
            <person name="Chen L."/>
            <person name="Duong T.A."/>
            <person name="Gao Y."/>
            <person name="Hammerbacher A."/>
            <person name="Kikkert J.R."/>
            <person name="Li Y."/>
            <person name="Li H."/>
            <person name="Li K."/>
            <person name="Li Q."/>
            <person name="Liu X."/>
            <person name="Ma X."/>
            <person name="Naidoo K."/>
            <person name="Pethybridge S.J."/>
            <person name="Sun J."/>
            <person name="Steenkamp E.T."/>
            <person name="van der Nest M.A."/>
            <person name="van Wyk S."/>
            <person name="Wingfield M.J."/>
            <person name="Xiong C."/>
            <person name="Yue Q."/>
            <person name="Zhang X."/>
        </authorList>
    </citation>
    <scope>NUCLEOTIDE SEQUENCE [LARGE SCALE GENOMIC DNA]</scope>
    <source>
        <strain evidence="1 2">DSM 5745</strain>
    </source>
</reference>
<dbReference type="Proteomes" id="UP000256690">
    <property type="component" value="Unassembled WGS sequence"/>
</dbReference>
<evidence type="ECO:0000313" key="2">
    <source>
        <dbReference type="Proteomes" id="UP000256690"/>
    </source>
</evidence>
<evidence type="ECO:0000313" key="1">
    <source>
        <dbReference type="EMBL" id="RDW59368.1"/>
    </source>
</evidence>